<proteinExistence type="predicted"/>
<keyword evidence="2" id="KW-1185">Reference proteome</keyword>
<sequence length="78" mass="9054">MSTQRSYTYICDLCGLHLNNRKDAEAAHRKHCVVEAARRSIEQNRAHYGHTIFDEAFLSMFRAVLLLDHTNERHLTLG</sequence>
<evidence type="ECO:0000313" key="1">
    <source>
        <dbReference type="EMBL" id="CDH60971.1"/>
    </source>
</evidence>
<dbReference type="Proteomes" id="UP000027586">
    <property type="component" value="Unassembled WGS sequence"/>
</dbReference>
<accession>A0A068SI24</accession>
<gene>
    <name evidence="1" type="ORF">LCOR_11746.1</name>
</gene>
<organism evidence="1 2">
    <name type="scientific">Lichtheimia corymbifera JMRC:FSU:9682</name>
    <dbReference type="NCBI Taxonomy" id="1263082"/>
    <lineage>
        <taxon>Eukaryota</taxon>
        <taxon>Fungi</taxon>
        <taxon>Fungi incertae sedis</taxon>
        <taxon>Mucoromycota</taxon>
        <taxon>Mucoromycotina</taxon>
        <taxon>Mucoromycetes</taxon>
        <taxon>Mucorales</taxon>
        <taxon>Lichtheimiaceae</taxon>
        <taxon>Lichtheimia</taxon>
    </lineage>
</organism>
<protein>
    <submittedName>
        <fullName evidence="1">Uncharacterized protein</fullName>
    </submittedName>
</protein>
<comment type="caution">
    <text evidence="1">The sequence shown here is derived from an EMBL/GenBank/DDBJ whole genome shotgun (WGS) entry which is preliminary data.</text>
</comment>
<dbReference type="AlphaFoldDB" id="A0A068SI24"/>
<name>A0A068SI24_9FUNG</name>
<reference evidence="1" key="1">
    <citation type="submission" date="2013-08" db="EMBL/GenBank/DDBJ databases">
        <title>Gene expansion shapes genome architecture in the human pathogen Lichtheimia corymbifera: an evolutionary genomics analysis in the ancient terrestrial Mucorales (Mucoromycotina).</title>
        <authorList>
            <person name="Schwartze V.U."/>
            <person name="Winter S."/>
            <person name="Shelest E."/>
            <person name="Marcet-Houben M."/>
            <person name="Horn F."/>
            <person name="Wehner S."/>
            <person name="Hoffmann K."/>
            <person name="Riege K."/>
            <person name="Sammeth M."/>
            <person name="Nowrousian M."/>
            <person name="Valiante V."/>
            <person name="Linde J."/>
            <person name="Jacobsen I.D."/>
            <person name="Marz M."/>
            <person name="Brakhage A.A."/>
            <person name="Gabaldon T."/>
            <person name="Bocker S."/>
            <person name="Voigt K."/>
        </authorList>
    </citation>
    <scope>NUCLEOTIDE SEQUENCE [LARGE SCALE GENOMIC DNA]</scope>
    <source>
        <strain evidence="1">FSU 9682</strain>
    </source>
</reference>
<evidence type="ECO:0000313" key="2">
    <source>
        <dbReference type="Proteomes" id="UP000027586"/>
    </source>
</evidence>
<dbReference type="VEuPathDB" id="FungiDB:LCOR_11746.1"/>
<dbReference type="EMBL" id="CBTN010000119">
    <property type="protein sequence ID" value="CDH60971.1"/>
    <property type="molecule type" value="Genomic_DNA"/>
</dbReference>